<dbReference type="PROSITE" id="PS50035">
    <property type="entry name" value="PLD"/>
    <property type="match status" value="2"/>
</dbReference>
<evidence type="ECO:0000313" key="4">
    <source>
        <dbReference type="Proteomes" id="UP000233256"/>
    </source>
</evidence>
<dbReference type="EMBL" id="PGXC01000007">
    <property type="protein sequence ID" value="PKK90233.1"/>
    <property type="molecule type" value="Genomic_DNA"/>
</dbReference>
<evidence type="ECO:0000259" key="2">
    <source>
        <dbReference type="PROSITE" id="PS50035"/>
    </source>
</evidence>
<comment type="caution">
    <text evidence="3">The sequence shown here is derived from an EMBL/GenBank/DDBJ whole genome shotgun (WGS) entry which is preliminary data.</text>
</comment>
<organism evidence="3 4">
    <name type="scientific">Candidatus Wallbacteria bacterium HGW-Wallbacteria-1</name>
    <dbReference type="NCBI Taxonomy" id="2013854"/>
    <lineage>
        <taxon>Bacteria</taxon>
        <taxon>Candidatus Walliibacteriota</taxon>
    </lineage>
</organism>
<gene>
    <name evidence="3" type="ORF">CVV64_10935</name>
</gene>
<evidence type="ECO:0000256" key="1">
    <source>
        <dbReference type="SAM" id="SignalP"/>
    </source>
</evidence>
<feature type="domain" description="PLD phosphodiesterase" evidence="2">
    <location>
        <begin position="741"/>
        <end position="768"/>
    </location>
</feature>
<dbReference type="GO" id="GO:0030572">
    <property type="term" value="F:phosphatidyltransferase activity"/>
    <property type="evidence" value="ECO:0007669"/>
    <property type="project" value="UniProtKB-ARBA"/>
</dbReference>
<dbReference type="Gene3D" id="3.30.870.10">
    <property type="entry name" value="Endonuclease Chain A"/>
    <property type="match status" value="2"/>
</dbReference>
<dbReference type="PANTHER" id="PTHR21248:SF12">
    <property type="entry name" value="CARDIOLIPIN SYNTHASE C"/>
    <property type="match status" value="1"/>
</dbReference>
<sequence length="843" mass="95360">MNLRNNKNRIQTATAAFLLILSMICTVPALAQDQDMGLARDLRNQTEELQRRYIRLLSDAETRVSEETTQVKNKLQDLQSRLNSVLGGNSTLPIGEDQIDTVMPDLSGVINGTAAKVTDKIKGFLDNMKKRGNDAVDTVKGKSRQGIITVVHGLIKRERYELAVVTCRSALEKSREAGDEEAVDEFGATLVYALYKSGKIDEAREALAQHQDDRLPAIEKKIEKNLAGTEFDPEYKTLLTEAKSVRQGEKDKEKTYGKKPGFFTHFNPFYQVARIKNHFSAKDFQKKATTTLNRAYARVAAAQEKVRMAPSNRTYTNELDNAMRQYNALSSMATDFADNPDTVIADTDVQLFDPSNLFATSGTTLYNSPDEVFQTFKPSDAASNDVCTAKAHLITVNPEAWHARWFMLSSAKRSIDTTYFILDPDPFGKAFLGMLLKKAQEGVKIRLMVDASGVKGYSRSFMGQDYLQEIMMYDNVQIRTFNPYAKNLYRVFTSGIRAFMASNHDKIIVVDGEYAITGGRNIAEHYFAHPDDNSGVYRDTCVLMQGKAVAAQLTTAFAEEFDRNRNYGVDEDSFGNWKKRDKEMLMAYRLMDDFLRGKEYHKIVEEFPDCAKEAEEIIEELEKLPKNVGYDEFVPFLDDRKIAIKIVDKHSINEERNDITLNVINCMDACKKEIIIQNPYVVLTKRARAAIVRASRRGVKIVILSNSPMSTDSALTQAMFLQDWKEVLRDAPNLEIWAMKGPNKLHAKVFVFDRQVSVIGTYNMDPMSEQINSEVAAMISDEQFSKDCAERIYKDMENSFRYTIEIDSNGNVKEKFGPESHSDEGVIKKLKLLGIAKLIRPLI</sequence>
<dbReference type="Pfam" id="PF13091">
    <property type="entry name" value="PLDc_2"/>
    <property type="match status" value="2"/>
</dbReference>
<feature type="chain" id="PRO_5014768074" description="PLD phosphodiesterase domain-containing protein" evidence="1">
    <location>
        <begin position="32"/>
        <end position="843"/>
    </location>
</feature>
<feature type="domain" description="PLD phosphodiesterase" evidence="2">
    <location>
        <begin position="499"/>
        <end position="526"/>
    </location>
</feature>
<protein>
    <recommendedName>
        <fullName evidence="2">PLD phosphodiesterase domain-containing protein</fullName>
    </recommendedName>
</protein>
<dbReference type="AlphaFoldDB" id="A0A2N1PPG6"/>
<dbReference type="Proteomes" id="UP000233256">
    <property type="component" value="Unassembled WGS sequence"/>
</dbReference>
<evidence type="ECO:0000313" key="3">
    <source>
        <dbReference type="EMBL" id="PKK90233.1"/>
    </source>
</evidence>
<dbReference type="GO" id="GO:0032049">
    <property type="term" value="P:cardiolipin biosynthetic process"/>
    <property type="evidence" value="ECO:0007669"/>
    <property type="project" value="UniProtKB-ARBA"/>
</dbReference>
<keyword evidence="1" id="KW-0732">Signal</keyword>
<dbReference type="SMART" id="SM00155">
    <property type="entry name" value="PLDc"/>
    <property type="match status" value="2"/>
</dbReference>
<feature type="signal peptide" evidence="1">
    <location>
        <begin position="1"/>
        <end position="31"/>
    </location>
</feature>
<dbReference type="SUPFAM" id="SSF56024">
    <property type="entry name" value="Phospholipase D/nuclease"/>
    <property type="match status" value="2"/>
</dbReference>
<proteinExistence type="predicted"/>
<dbReference type="InterPro" id="IPR001736">
    <property type="entry name" value="PLipase_D/transphosphatidylase"/>
</dbReference>
<dbReference type="InterPro" id="IPR025202">
    <property type="entry name" value="PLD-like_dom"/>
</dbReference>
<reference evidence="3 4" key="1">
    <citation type="journal article" date="2017" name="ISME J.">
        <title>Potential for microbial H2 and metal transformations associated with novel bacteria and archaea in deep terrestrial subsurface sediments.</title>
        <authorList>
            <person name="Hernsdorf A.W."/>
            <person name="Amano Y."/>
            <person name="Miyakawa K."/>
            <person name="Ise K."/>
            <person name="Suzuki Y."/>
            <person name="Anantharaman K."/>
            <person name="Probst A."/>
            <person name="Burstein D."/>
            <person name="Thomas B.C."/>
            <person name="Banfield J.F."/>
        </authorList>
    </citation>
    <scope>NUCLEOTIDE SEQUENCE [LARGE SCALE GENOMIC DNA]</scope>
    <source>
        <strain evidence="3">HGW-Wallbacteria-1</strain>
    </source>
</reference>
<accession>A0A2N1PPG6</accession>
<dbReference type="PANTHER" id="PTHR21248">
    <property type="entry name" value="CARDIOLIPIN SYNTHASE"/>
    <property type="match status" value="1"/>
</dbReference>
<name>A0A2N1PPG6_9BACT</name>